<evidence type="ECO:0000313" key="1">
    <source>
        <dbReference type="EMBL" id="TKT92665.1"/>
    </source>
</evidence>
<dbReference type="EMBL" id="SZVO01000003">
    <property type="protein sequence ID" value="TKT92665.1"/>
    <property type="molecule type" value="Genomic_DNA"/>
</dbReference>
<dbReference type="RefSeq" id="WP_137339393.1">
    <property type="nucleotide sequence ID" value="NZ_SZVO01000003.1"/>
</dbReference>
<evidence type="ECO:0000313" key="2">
    <source>
        <dbReference type="Proteomes" id="UP000304900"/>
    </source>
</evidence>
<organism evidence="1 2">
    <name type="scientific">Dyadobacter frigoris</name>
    <dbReference type="NCBI Taxonomy" id="2576211"/>
    <lineage>
        <taxon>Bacteria</taxon>
        <taxon>Pseudomonadati</taxon>
        <taxon>Bacteroidota</taxon>
        <taxon>Cytophagia</taxon>
        <taxon>Cytophagales</taxon>
        <taxon>Spirosomataceae</taxon>
        <taxon>Dyadobacter</taxon>
    </lineage>
</organism>
<comment type="caution">
    <text evidence="1">The sequence shown here is derived from an EMBL/GenBank/DDBJ whole genome shotgun (WGS) entry which is preliminary data.</text>
</comment>
<gene>
    <name evidence="1" type="ORF">FDK13_07570</name>
</gene>
<dbReference type="AlphaFoldDB" id="A0A4U6D7Z0"/>
<protein>
    <submittedName>
        <fullName evidence="1">Uncharacterized protein</fullName>
    </submittedName>
</protein>
<accession>A0A4U6D7Z0</accession>
<keyword evidence="2" id="KW-1185">Reference proteome</keyword>
<reference evidence="1 2" key="1">
    <citation type="submission" date="2019-05" db="EMBL/GenBank/DDBJ databases">
        <title>Dyadobacter AR-3-8 sp. nov., isolated from arctic soil.</title>
        <authorList>
            <person name="Chaudhary D.K."/>
        </authorList>
    </citation>
    <scope>NUCLEOTIDE SEQUENCE [LARGE SCALE GENOMIC DNA]</scope>
    <source>
        <strain evidence="1 2">AR-3-8</strain>
    </source>
</reference>
<dbReference type="Proteomes" id="UP000304900">
    <property type="component" value="Unassembled WGS sequence"/>
</dbReference>
<name>A0A4U6D7Z0_9BACT</name>
<sequence>MNEFYLYTEHFCYTSIEGILWRISPFNLSNFIPEKPTESLARIVDSAGSKTIVIDWDGISNLHIHSLNSFLKKLKSFGKTALFINYAGLEKSKLTDPCKVYEINHVSIGDEILILSPNPIQNSNYKIEDIYQEIQKARNNKVTDSILNSAEFHYNGEFKPLASTPLLSNGEYNSNKIIGVPSSFFWVTFALAEKVKQIVEQYRIGNAKRPAKLISVSLRASALGAAVSMLTGIPLETINHFGPVNKPFNIEADLSFTCDYIYIGDYTIGGTEIKIAQTYAALKNSILNHGVVLASLFTSSDYEHIVKIHPLIDSLNSKIGSYSKIEFKLPS</sequence>
<proteinExistence type="predicted"/>